<dbReference type="WBParaSite" id="snap_masked-unitig_30696-processed-gene-0.0-mRNA-1">
    <property type="protein sequence ID" value="snap_masked-unitig_30696-processed-gene-0.0-mRNA-1"/>
    <property type="gene ID" value="snap_masked-unitig_30696-processed-gene-0.0"/>
</dbReference>
<feature type="region of interest" description="Disordered" evidence="1">
    <location>
        <begin position="1"/>
        <end position="20"/>
    </location>
</feature>
<proteinExistence type="predicted"/>
<accession>A0A1I8JPK2</accession>
<feature type="region of interest" description="Disordered" evidence="1">
    <location>
        <begin position="197"/>
        <end position="232"/>
    </location>
</feature>
<organism evidence="2 3">
    <name type="scientific">Macrostomum lignano</name>
    <dbReference type="NCBI Taxonomy" id="282301"/>
    <lineage>
        <taxon>Eukaryota</taxon>
        <taxon>Metazoa</taxon>
        <taxon>Spiralia</taxon>
        <taxon>Lophotrochozoa</taxon>
        <taxon>Platyhelminthes</taxon>
        <taxon>Rhabditophora</taxon>
        <taxon>Macrostomorpha</taxon>
        <taxon>Macrostomida</taxon>
        <taxon>Macrostomidae</taxon>
        <taxon>Macrostomum</taxon>
    </lineage>
</organism>
<feature type="region of interest" description="Disordered" evidence="1">
    <location>
        <begin position="105"/>
        <end position="128"/>
    </location>
</feature>
<feature type="compositionally biased region" description="Basic and acidic residues" evidence="1">
    <location>
        <begin position="1"/>
        <end position="14"/>
    </location>
</feature>
<feature type="compositionally biased region" description="Basic and acidic residues" evidence="1">
    <location>
        <begin position="340"/>
        <end position="359"/>
    </location>
</feature>
<dbReference type="Proteomes" id="UP000095280">
    <property type="component" value="Unplaced"/>
</dbReference>
<sequence>AQSRAAHAESHHQSQQENLFRVAVDQESRQLTFQLMERAAAASVSGRRSLRRLRLRSAPPPPSEDPAPDVAASVERWRLGRPGGARFERAKLRIRQVFLVPQRSAVDSPGEGTQAADAANGAEEAELPADAELPAEADPSGSERQRVQWQRDIFESSQGYVWFPGHKLANLPNQARTSELFQGVTYWDQMEIRRSQRSAPASSCTPPLRERLPTGPPAGLRQGHPPAVTQAKRARLADWLAPAKPIGSGWLGSGLPGVAAGQRLRTTGLGLRTSRIMLSPGSTDRRTTPITATGPAAAPAAGPAESLTTEVKTETEPHSEPAAGQPGQFEPETPAAETVASREEVDEDNKNGESAKVEAEESAADNDMWFSSADRSALQPSNSALMPRVRQLPPCVATAPPPAAAAWFSTSAGLGHLWGLRRQRSSHPPSTLSSGESLSAFFATSSSAALRHPPLRFISTRYGLHHLRRRSRSRTASARLHDLMHRVRSTTMVRPRASTPAISSSSQAAFITRSWCCASSASDIAPCKQTIKL</sequence>
<feature type="region of interest" description="Disordered" evidence="1">
    <location>
        <begin position="273"/>
        <end position="364"/>
    </location>
</feature>
<keyword evidence="2" id="KW-1185">Reference proteome</keyword>
<evidence type="ECO:0000256" key="1">
    <source>
        <dbReference type="SAM" id="MobiDB-lite"/>
    </source>
</evidence>
<protein>
    <submittedName>
        <fullName evidence="3">PPM-type phosphatase domain-containing protein</fullName>
    </submittedName>
</protein>
<name>A0A1I8JPK2_9PLAT</name>
<evidence type="ECO:0000313" key="2">
    <source>
        <dbReference type="Proteomes" id="UP000095280"/>
    </source>
</evidence>
<evidence type="ECO:0000313" key="3">
    <source>
        <dbReference type="WBParaSite" id="snap_masked-unitig_30696-processed-gene-0.0-mRNA-1"/>
    </source>
</evidence>
<dbReference type="AlphaFoldDB" id="A0A1I8JPK2"/>
<feature type="compositionally biased region" description="Low complexity" evidence="1">
    <location>
        <begin position="288"/>
        <end position="304"/>
    </location>
</feature>
<reference evidence="3" key="1">
    <citation type="submission" date="2016-11" db="UniProtKB">
        <authorList>
            <consortium name="WormBaseParasite"/>
        </authorList>
    </citation>
    <scope>IDENTIFICATION</scope>
</reference>